<gene>
    <name evidence="3" type="ORF">ARMGADRAFT_1037963</name>
</gene>
<evidence type="ECO:0000313" key="3">
    <source>
        <dbReference type="EMBL" id="PBK83351.1"/>
    </source>
</evidence>
<dbReference type="InParanoid" id="A0A2H3CJU4"/>
<keyword evidence="1" id="KW-0175">Coiled coil</keyword>
<dbReference type="OrthoDB" id="3109335at2759"/>
<evidence type="ECO:0000256" key="2">
    <source>
        <dbReference type="SAM" id="MobiDB-lite"/>
    </source>
</evidence>
<evidence type="ECO:0000313" key="4">
    <source>
        <dbReference type="Proteomes" id="UP000217790"/>
    </source>
</evidence>
<dbReference type="EMBL" id="KZ293707">
    <property type="protein sequence ID" value="PBK83351.1"/>
    <property type="molecule type" value="Genomic_DNA"/>
</dbReference>
<protein>
    <submittedName>
        <fullName evidence="3">Uncharacterized protein</fullName>
    </submittedName>
</protein>
<dbReference type="Proteomes" id="UP000217790">
    <property type="component" value="Unassembled WGS sequence"/>
</dbReference>
<feature type="region of interest" description="Disordered" evidence="2">
    <location>
        <begin position="1"/>
        <end position="20"/>
    </location>
</feature>
<keyword evidence="4" id="KW-1185">Reference proteome</keyword>
<dbReference type="OMA" id="TIMEECY"/>
<organism evidence="3 4">
    <name type="scientific">Armillaria gallica</name>
    <name type="common">Bulbous honey fungus</name>
    <name type="synonym">Armillaria bulbosa</name>
    <dbReference type="NCBI Taxonomy" id="47427"/>
    <lineage>
        <taxon>Eukaryota</taxon>
        <taxon>Fungi</taxon>
        <taxon>Dikarya</taxon>
        <taxon>Basidiomycota</taxon>
        <taxon>Agaricomycotina</taxon>
        <taxon>Agaricomycetes</taxon>
        <taxon>Agaricomycetidae</taxon>
        <taxon>Agaricales</taxon>
        <taxon>Marasmiineae</taxon>
        <taxon>Physalacriaceae</taxon>
        <taxon>Armillaria</taxon>
    </lineage>
</organism>
<proteinExistence type="predicted"/>
<feature type="coiled-coil region" evidence="1">
    <location>
        <begin position="64"/>
        <end position="105"/>
    </location>
</feature>
<sequence length="431" mass="49597">MSTPNEYCDSMTSKSYTSALTPPNLSFEDYEVLINEQTIMEECYDEAVNQHNNQKTAKTKEAQMEKLKQDRLACQLKVEALKKEKEEAERKAEEKRQEDEWLQLETEKAAKERAEATEHKWLDDLVKEKEKEKENEVNKLVLQVAGAPLASEGDFRADPADPKMAAMAELRKRRKIAKGKKRAETVEPWKCKFWSASVVDSGEEEGASVGLSTPKHLKTEPAPQAQDKHIVPNVEWIKQSVSSMAASEHVNGAASRRLNVTSTRVEMTVVLQRIADILSRLACLEDKMEHIVEHVEDLMDDYYEDYDVKYPDDLPSKSLKAEFEVLRMELWKTGNIYSKTLHQMAKQQLDKDMAIIKKEGLQLLALALLLGVDDLYKILNKSFWIETAGTSGLHVQMLACNKFLRACWDFYNAHRCQKEWQLWKRLLKDQE</sequence>
<accession>A0A2H3CJU4</accession>
<dbReference type="AlphaFoldDB" id="A0A2H3CJU4"/>
<name>A0A2H3CJU4_ARMGA</name>
<evidence type="ECO:0000256" key="1">
    <source>
        <dbReference type="SAM" id="Coils"/>
    </source>
</evidence>
<reference evidence="4" key="1">
    <citation type="journal article" date="2017" name="Nat. Ecol. Evol.">
        <title>Genome expansion and lineage-specific genetic innovations in the forest pathogenic fungi Armillaria.</title>
        <authorList>
            <person name="Sipos G."/>
            <person name="Prasanna A.N."/>
            <person name="Walter M.C."/>
            <person name="O'Connor E."/>
            <person name="Balint B."/>
            <person name="Krizsan K."/>
            <person name="Kiss B."/>
            <person name="Hess J."/>
            <person name="Varga T."/>
            <person name="Slot J."/>
            <person name="Riley R."/>
            <person name="Boka B."/>
            <person name="Rigling D."/>
            <person name="Barry K."/>
            <person name="Lee J."/>
            <person name="Mihaltcheva S."/>
            <person name="LaButti K."/>
            <person name="Lipzen A."/>
            <person name="Waldron R."/>
            <person name="Moloney N.M."/>
            <person name="Sperisen C."/>
            <person name="Kredics L."/>
            <person name="Vagvoelgyi C."/>
            <person name="Patrignani A."/>
            <person name="Fitzpatrick D."/>
            <person name="Nagy I."/>
            <person name="Doyle S."/>
            <person name="Anderson J.B."/>
            <person name="Grigoriev I.V."/>
            <person name="Gueldener U."/>
            <person name="Muensterkoetter M."/>
            <person name="Nagy L.G."/>
        </authorList>
    </citation>
    <scope>NUCLEOTIDE SEQUENCE [LARGE SCALE GENOMIC DNA]</scope>
    <source>
        <strain evidence="4">Ar21-2</strain>
    </source>
</reference>
<feature type="region of interest" description="Disordered" evidence="2">
    <location>
        <begin position="205"/>
        <end position="226"/>
    </location>
</feature>